<keyword evidence="2" id="KW-1185">Reference proteome</keyword>
<organism evidence="1 2">
    <name type="scientific">Ancylostoma ceylanicum</name>
    <dbReference type="NCBI Taxonomy" id="53326"/>
    <lineage>
        <taxon>Eukaryota</taxon>
        <taxon>Metazoa</taxon>
        <taxon>Ecdysozoa</taxon>
        <taxon>Nematoda</taxon>
        <taxon>Chromadorea</taxon>
        <taxon>Rhabditida</taxon>
        <taxon>Rhabditina</taxon>
        <taxon>Rhabditomorpha</taxon>
        <taxon>Strongyloidea</taxon>
        <taxon>Ancylostomatidae</taxon>
        <taxon>Ancylostomatinae</taxon>
        <taxon>Ancylostoma</taxon>
    </lineage>
</organism>
<evidence type="ECO:0000313" key="1">
    <source>
        <dbReference type="EMBL" id="EYC16321.1"/>
    </source>
</evidence>
<sequence>MQVQEGPAEGLARTCPLGLLSTTILHQIIDLLNLSTFPTFAQGLARTCLLGFLNALNTSMTTVLGEGIEFLILSIFPPFAEERGKDASTGVLQCAEHEYDNSLARSH</sequence>
<proteinExistence type="predicted"/>
<protein>
    <submittedName>
        <fullName evidence="1">Uncharacterized protein</fullName>
    </submittedName>
</protein>
<name>A0A016UN20_9BILA</name>
<evidence type="ECO:0000313" key="2">
    <source>
        <dbReference type="Proteomes" id="UP000024635"/>
    </source>
</evidence>
<dbReference type="AlphaFoldDB" id="A0A016UN20"/>
<comment type="caution">
    <text evidence="1">The sequence shown here is derived from an EMBL/GenBank/DDBJ whole genome shotgun (WGS) entry which is preliminary data.</text>
</comment>
<dbReference type="Proteomes" id="UP000024635">
    <property type="component" value="Unassembled WGS sequence"/>
</dbReference>
<gene>
    <name evidence="1" type="primary">Acey_s0034.g2929</name>
    <name evidence="1" type="ORF">Y032_0034g2929</name>
</gene>
<dbReference type="EMBL" id="JARK01001370">
    <property type="protein sequence ID" value="EYC16321.1"/>
    <property type="molecule type" value="Genomic_DNA"/>
</dbReference>
<accession>A0A016UN20</accession>
<reference evidence="2" key="1">
    <citation type="journal article" date="2015" name="Nat. Genet.">
        <title>The genome and transcriptome of the zoonotic hookworm Ancylostoma ceylanicum identify infection-specific gene families.</title>
        <authorList>
            <person name="Schwarz E.M."/>
            <person name="Hu Y."/>
            <person name="Antoshechkin I."/>
            <person name="Miller M.M."/>
            <person name="Sternberg P.W."/>
            <person name="Aroian R.V."/>
        </authorList>
    </citation>
    <scope>NUCLEOTIDE SEQUENCE</scope>
    <source>
        <strain evidence="2">HY135</strain>
    </source>
</reference>